<dbReference type="InterPro" id="IPR050398">
    <property type="entry name" value="HssS/ArlS-like"/>
</dbReference>
<sequence length="381" mass="43376">MEREIDNPELQTILFKIQAENDIFIASTRDFIPPYRPGREDFGSRNISLETITEVKEFTLQNGHTVSLTFYALVAPVNATITTIRYQLYFISGIMLLLAVSLALIIAKRVSKPIEEISQKAQTLAKGDYDTRFDGKGFFEIVALSDTLNTAAVELGRVEALRRELLANVSHDLRTPLSLIYSYAEMMNDFPDEITPEQTRVIMDETRRLTALVNDVLDISKLESDIERLAPSRFNLTLNIRETVERVQKLLKNESFDIAFAHNSDVYVNADETKIGRAFYNLLINAINYSGDSWNIEIMQTITENRVRISITDRGEGISEDDLPFIWDRYFKSGKKHKRPVIGTGLGLFIVKKIIELHGGEYGVTSEIDKGSTFWFELNIN</sequence>
<keyword evidence="8" id="KW-0547">Nucleotide-binding</keyword>
<dbReference type="InterPro" id="IPR004358">
    <property type="entry name" value="Sig_transdc_His_kin-like_C"/>
</dbReference>
<keyword evidence="18" id="KW-1185">Reference proteome</keyword>
<dbReference type="InterPro" id="IPR005467">
    <property type="entry name" value="His_kinase_dom"/>
</dbReference>
<accession>A0A7G9W6L4</accession>
<dbReference type="CDD" id="cd00082">
    <property type="entry name" value="HisKA"/>
    <property type="match status" value="1"/>
</dbReference>
<dbReference type="InterPro" id="IPR036890">
    <property type="entry name" value="HATPase_C_sf"/>
</dbReference>
<gene>
    <name evidence="17" type="ORF">HYG86_05830</name>
</gene>
<keyword evidence="7 14" id="KW-0812">Transmembrane</keyword>
<dbReference type="InterPro" id="IPR003594">
    <property type="entry name" value="HATPase_dom"/>
</dbReference>
<dbReference type="PANTHER" id="PTHR45528:SF1">
    <property type="entry name" value="SENSOR HISTIDINE KINASE CPXA"/>
    <property type="match status" value="1"/>
</dbReference>
<dbReference type="GO" id="GO:0005886">
    <property type="term" value="C:plasma membrane"/>
    <property type="evidence" value="ECO:0007669"/>
    <property type="project" value="UniProtKB-SubCell"/>
</dbReference>
<evidence type="ECO:0000256" key="5">
    <source>
        <dbReference type="ARBA" id="ARBA00022553"/>
    </source>
</evidence>
<dbReference type="SUPFAM" id="SSF47384">
    <property type="entry name" value="Homodimeric domain of signal transducing histidine kinase"/>
    <property type="match status" value="1"/>
</dbReference>
<dbReference type="EMBL" id="CP058559">
    <property type="protein sequence ID" value="QNO14326.1"/>
    <property type="molecule type" value="Genomic_DNA"/>
</dbReference>
<comment type="subcellular location">
    <subcellularLocation>
        <location evidence="2">Cell membrane</location>
        <topology evidence="2">Multi-pass membrane protein</topology>
    </subcellularLocation>
</comment>
<evidence type="ECO:0000313" key="18">
    <source>
        <dbReference type="Proteomes" id="UP000516160"/>
    </source>
</evidence>
<keyword evidence="12" id="KW-0902">Two-component regulatory system</keyword>
<feature type="domain" description="HAMP" evidence="16">
    <location>
        <begin position="108"/>
        <end position="160"/>
    </location>
</feature>
<protein>
    <recommendedName>
        <fullName evidence="3">histidine kinase</fullName>
        <ecNumber evidence="3">2.7.13.3</ecNumber>
    </recommendedName>
</protein>
<dbReference type="CDD" id="cd06225">
    <property type="entry name" value="HAMP"/>
    <property type="match status" value="1"/>
</dbReference>
<keyword evidence="11 14" id="KW-1133">Transmembrane helix</keyword>
<keyword evidence="4" id="KW-1003">Cell membrane</keyword>
<evidence type="ECO:0000256" key="12">
    <source>
        <dbReference type="ARBA" id="ARBA00023012"/>
    </source>
</evidence>
<dbReference type="GO" id="GO:0000155">
    <property type="term" value="F:phosphorelay sensor kinase activity"/>
    <property type="evidence" value="ECO:0007669"/>
    <property type="project" value="InterPro"/>
</dbReference>
<dbReference type="FunFam" id="1.10.287.130:FF:000001">
    <property type="entry name" value="Two-component sensor histidine kinase"/>
    <property type="match status" value="1"/>
</dbReference>
<evidence type="ECO:0000313" key="17">
    <source>
        <dbReference type="EMBL" id="QNO14326.1"/>
    </source>
</evidence>
<dbReference type="GO" id="GO:0005524">
    <property type="term" value="F:ATP binding"/>
    <property type="evidence" value="ECO:0007669"/>
    <property type="project" value="UniProtKB-KW"/>
</dbReference>
<evidence type="ECO:0000256" key="6">
    <source>
        <dbReference type="ARBA" id="ARBA00022679"/>
    </source>
</evidence>
<dbReference type="SMART" id="SM00388">
    <property type="entry name" value="HisKA"/>
    <property type="match status" value="1"/>
</dbReference>
<evidence type="ECO:0000256" key="9">
    <source>
        <dbReference type="ARBA" id="ARBA00022777"/>
    </source>
</evidence>
<dbReference type="InterPro" id="IPR003661">
    <property type="entry name" value="HisK_dim/P_dom"/>
</dbReference>
<keyword evidence="9 17" id="KW-0418">Kinase</keyword>
<keyword evidence="6" id="KW-0808">Transferase</keyword>
<evidence type="ECO:0000256" key="11">
    <source>
        <dbReference type="ARBA" id="ARBA00022989"/>
    </source>
</evidence>
<dbReference type="InterPro" id="IPR003660">
    <property type="entry name" value="HAMP_dom"/>
</dbReference>
<dbReference type="AlphaFoldDB" id="A0A7G9W6L4"/>
<dbReference type="RefSeq" id="WP_213167982.1">
    <property type="nucleotide sequence ID" value="NZ_CP058559.1"/>
</dbReference>
<dbReference type="PROSITE" id="PS50885">
    <property type="entry name" value="HAMP"/>
    <property type="match status" value="1"/>
</dbReference>
<evidence type="ECO:0000256" key="7">
    <source>
        <dbReference type="ARBA" id="ARBA00022692"/>
    </source>
</evidence>
<proteinExistence type="predicted"/>
<dbReference type="Proteomes" id="UP000516160">
    <property type="component" value="Chromosome"/>
</dbReference>
<reference evidence="17 18" key="1">
    <citation type="submission" date="2020-07" db="EMBL/GenBank/DDBJ databases">
        <title>Alkalicella. sp. LB2 genome.</title>
        <authorList>
            <person name="Postec A."/>
            <person name="Quemeneur M."/>
        </authorList>
    </citation>
    <scope>NUCLEOTIDE SEQUENCE [LARGE SCALE GENOMIC DNA]</scope>
    <source>
        <strain evidence="17 18">LB2</strain>
    </source>
</reference>
<dbReference type="InterPro" id="IPR036097">
    <property type="entry name" value="HisK_dim/P_sf"/>
</dbReference>
<dbReference type="CDD" id="cd00075">
    <property type="entry name" value="HATPase"/>
    <property type="match status" value="1"/>
</dbReference>
<keyword evidence="5" id="KW-0597">Phosphoprotein</keyword>
<evidence type="ECO:0000256" key="10">
    <source>
        <dbReference type="ARBA" id="ARBA00022840"/>
    </source>
</evidence>
<dbReference type="Pfam" id="PF00512">
    <property type="entry name" value="HisKA"/>
    <property type="match status" value="1"/>
</dbReference>
<dbReference type="KEGG" id="acae:HYG86_05830"/>
<dbReference type="Pfam" id="PF02518">
    <property type="entry name" value="HATPase_c"/>
    <property type="match status" value="1"/>
</dbReference>
<name>A0A7G9W6L4_ALKCA</name>
<dbReference type="SMART" id="SM00387">
    <property type="entry name" value="HATPase_c"/>
    <property type="match status" value="1"/>
</dbReference>
<dbReference type="PANTHER" id="PTHR45528">
    <property type="entry name" value="SENSOR HISTIDINE KINASE CPXA"/>
    <property type="match status" value="1"/>
</dbReference>
<evidence type="ECO:0000256" key="8">
    <source>
        <dbReference type="ARBA" id="ARBA00022741"/>
    </source>
</evidence>
<evidence type="ECO:0000256" key="1">
    <source>
        <dbReference type="ARBA" id="ARBA00000085"/>
    </source>
</evidence>
<dbReference type="Pfam" id="PF00672">
    <property type="entry name" value="HAMP"/>
    <property type="match status" value="1"/>
</dbReference>
<dbReference type="PROSITE" id="PS50109">
    <property type="entry name" value="HIS_KIN"/>
    <property type="match status" value="1"/>
</dbReference>
<dbReference type="Gene3D" id="6.10.340.10">
    <property type="match status" value="1"/>
</dbReference>
<evidence type="ECO:0000256" key="13">
    <source>
        <dbReference type="ARBA" id="ARBA00023136"/>
    </source>
</evidence>
<dbReference type="SMART" id="SM00304">
    <property type="entry name" value="HAMP"/>
    <property type="match status" value="1"/>
</dbReference>
<dbReference type="Gene3D" id="1.10.287.130">
    <property type="match status" value="1"/>
</dbReference>
<dbReference type="PRINTS" id="PR00344">
    <property type="entry name" value="BCTRLSENSOR"/>
</dbReference>
<evidence type="ECO:0000256" key="4">
    <source>
        <dbReference type="ARBA" id="ARBA00022475"/>
    </source>
</evidence>
<comment type="catalytic activity">
    <reaction evidence="1">
        <text>ATP + protein L-histidine = ADP + protein N-phospho-L-histidine.</text>
        <dbReference type="EC" id="2.7.13.3"/>
    </reaction>
</comment>
<organism evidence="17 18">
    <name type="scientific">Alkalicella caledoniensis</name>
    <dbReference type="NCBI Taxonomy" id="2731377"/>
    <lineage>
        <taxon>Bacteria</taxon>
        <taxon>Bacillati</taxon>
        <taxon>Bacillota</taxon>
        <taxon>Clostridia</taxon>
        <taxon>Eubacteriales</taxon>
        <taxon>Proteinivoracaceae</taxon>
        <taxon>Alkalicella</taxon>
    </lineage>
</organism>
<evidence type="ECO:0000259" key="16">
    <source>
        <dbReference type="PROSITE" id="PS50885"/>
    </source>
</evidence>
<dbReference type="EC" id="2.7.13.3" evidence="3"/>
<evidence type="ECO:0000256" key="3">
    <source>
        <dbReference type="ARBA" id="ARBA00012438"/>
    </source>
</evidence>
<evidence type="ECO:0000256" key="2">
    <source>
        <dbReference type="ARBA" id="ARBA00004651"/>
    </source>
</evidence>
<keyword evidence="13 14" id="KW-0472">Membrane</keyword>
<dbReference type="Gene3D" id="3.30.565.10">
    <property type="entry name" value="Histidine kinase-like ATPase, C-terminal domain"/>
    <property type="match status" value="1"/>
</dbReference>
<dbReference type="SUPFAM" id="SSF55874">
    <property type="entry name" value="ATPase domain of HSP90 chaperone/DNA topoisomerase II/histidine kinase"/>
    <property type="match status" value="1"/>
</dbReference>
<evidence type="ECO:0000259" key="15">
    <source>
        <dbReference type="PROSITE" id="PS50109"/>
    </source>
</evidence>
<keyword evidence="10" id="KW-0067">ATP-binding</keyword>
<evidence type="ECO:0000256" key="14">
    <source>
        <dbReference type="SAM" id="Phobius"/>
    </source>
</evidence>
<feature type="domain" description="Histidine kinase" evidence="15">
    <location>
        <begin position="168"/>
        <end position="381"/>
    </location>
</feature>
<dbReference type="FunFam" id="3.30.565.10:FF:000006">
    <property type="entry name" value="Sensor histidine kinase WalK"/>
    <property type="match status" value="1"/>
</dbReference>
<feature type="transmembrane region" description="Helical" evidence="14">
    <location>
        <begin position="86"/>
        <end position="107"/>
    </location>
</feature>